<dbReference type="HOGENOM" id="CLU_017703_1_1_3"/>
<dbReference type="PANTHER" id="PTHR10605">
    <property type="entry name" value="HEPARAN SULFATE SULFOTRANSFERASE"/>
    <property type="match status" value="1"/>
</dbReference>
<comment type="caution">
    <text evidence="4">The sequence shown here is derived from an EMBL/GenBank/DDBJ whole genome shotgun (WGS) entry which is preliminary data.</text>
</comment>
<evidence type="ECO:0000313" key="4">
    <source>
        <dbReference type="EMBL" id="CCI36053.1"/>
    </source>
</evidence>
<evidence type="ECO:0000259" key="3">
    <source>
        <dbReference type="Pfam" id="PF00685"/>
    </source>
</evidence>
<evidence type="ECO:0000256" key="2">
    <source>
        <dbReference type="ARBA" id="ARBA00023180"/>
    </source>
</evidence>
<keyword evidence="2" id="KW-0325">Glycoprotein</keyword>
<protein>
    <submittedName>
        <fullName evidence="4">Sulfotransferase domain superfamily</fullName>
    </submittedName>
</protein>
<dbReference type="Proteomes" id="UP000004047">
    <property type="component" value="Unassembled WGS sequence"/>
</dbReference>
<reference evidence="4 5" key="1">
    <citation type="submission" date="2012-04" db="EMBL/GenBank/DDBJ databases">
        <authorList>
            <person name="Genoscope - CEA"/>
        </authorList>
    </citation>
    <scope>NUCLEOTIDE SEQUENCE [LARGE SCALE GENOMIC DNA]</scope>
    <source>
        <strain evidence="4 5">9701</strain>
    </source>
</reference>
<dbReference type="PANTHER" id="PTHR10605:SF56">
    <property type="entry name" value="BIFUNCTIONAL HEPARAN SULFATE N-DEACETYLASE_N-SULFOTRANSFERASE"/>
    <property type="match status" value="1"/>
</dbReference>
<sequence>MIKEDHFIVLGGHKCGTTSLHSYLERHPEICLPKIKGQDFFSRMGNRNNQLFRKFEDYIASYDETELLKSKVTGEVSSVYLYSDKARQLIKQYLPDAKLVVILRNPVDRSISHFLQTIEIGSSDNIDFQDIFSPAREQEGVLKLSFYSQAIQKYLEEFPKKNLKFVLFDSLIKRANFVDLFEFIGVDTKFKPDTSFIIRKGGVIDDQSNKMLKHFQSSIGKLLKPVTTEEQRRLMTIKARNYLTKKIEVPQSIKDELMDLYREEIVKIQGLTGMDLSKWLAEKPKVID</sequence>
<accession>I4IP29</accession>
<name>I4IP29_MICAE</name>
<dbReference type="InterPro" id="IPR037359">
    <property type="entry name" value="NST/OST"/>
</dbReference>
<dbReference type="Gene3D" id="3.40.50.300">
    <property type="entry name" value="P-loop containing nucleotide triphosphate hydrolases"/>
    <property type="match status" value="1"/>
</dbReference>
<organism evidence="4 5">
    <name type="scientific">Microcystis aeruginosa PCC 9701</name>
    <dbReference type="NCBI Taxonomy" id="721123"/>
    <lineage>
        <taxon>Bacteria</taxon>
        <taxon>Bacillati</taxon>
        <taxon>Cyanobacteriota</taxon>
        <taxon>Cyanophyceae</taxon>
        <taxon>Oscillatoriophycideae</taxon>
        <taxon>Chroococcales</taxon>
        <taxon>Microcystaceae</taxon>
        <taxon>Microcystis</taxon>
    </lineage>
</organism>
<keyword evidence="1 4" id="KW-0808">Transferase</keyword>
<feature type="domain" description="Sulfotransferase" evidence="3">
    <location>
        <begin position="5"/>
        <end position="217"/>
    </location>
</feature>
<dbReference type="GO" id="GO:0008146">
    <property type="term" value="F:sulfotransferase activity"/>
    <property type="evidence" value="ECO:0007669"/>
    <property type="project" value="InterPro"/>
</dbReference>
<dbReference type="InterPro" id="IPR027417">
    <property type="entry name" value="P-loop_NTPase"/>
</dbReference>
<dbReference type="SUPFAM" id="SSF52540">
    <property type="entry name" value="P-loop containing nucleoside triphosphate hydrolases"/>
    <property type="match status" value="1"/>
</dbReference>
<proteinExistence type="predicted"/>
<dbReference type="AlphaFoldDB" id="I4IP29"/>
<evidence type="ECO:0000313" key="5">
    <source>
        <dbReference type="Proteomes" id="UP000004047"/>
    </source>
</evidence>
<dbReference type="InterPro" id="IPR000863">
    <property type="entry name" value="Sulfotransferase_dom"/>
</dbReference>
<evidence type="ECO:0000256" key="1">
    <source>
        <dbReference type="ARBA" id="ARBA00022679"/>
    </source>
</evidence>
<dbReference type="Pfam" id="PF00685">
    <property type="entry name" value="Sulfotransfer_1"/>
    <property type="match status" value="1"/>
</dbReference>
<gene>
    <name evidence="4" type="ORF">MICAK_220023</name>
</gene>
<dbReference type="EMBL" id="CAIQ01000135">
    <property type="protein sequence ID" value="CCI36053.1"/>
    <property type="molecule type" value="Genomic_DNA"/>
</dbReference>
<dbReference type="RefSeq" id="WP_002800595.1">
    <property type="nucleotide sequence ID" value="NZ_CAIQ01000135.1"/>
</dbReference>